<feature type="domain" description="Aminotransferase class V" evidence="9">
    <location>
        <begin position="25"/>
        <end position="393"/>
    </location>
</feature>
<dbReference type="SUPFAM" id="SSF53383">
    <property type="entry name" value="PLP-dependent transferases"/>
    <property type="match status" value="1"/>
</dbReference>
<dbReference type="Pfam" id="PF00266">
    <property type="entry name" value="Aminotran_5"/>
    <property type="match status" value="1"/>
</dbReference>
<evidence type="ECO:0000256" key="5">
    <source>
        <dbReference type="ARBA" id="ARBA00022898"/>
    </source>
</evidence>
<comment type="caution">
    <text evidence="10">The sequence shown here is derived from an EMBL/GenBank/DDBJ whole genome shotgun (WGS) entry which is preliminary data.</text>
</comment>
<sequence length="404" mass="43614">MTLNVSALRDAFPILHQEANGKPLVYLDNAATTQKPRAVIDAIRDYYQGTNSNVHRGAHYLSDRATADFEAARDTVAAFLNADREEIIWTKGTTEGINLVAQCIGRERLKPGDEVLITTLEHHANIVPWQQACLATGASLKVVPLREDGSVDTEAFHQLLNERTRIVALSHVSNSLGSVTPVAELIAAARAAGAITLVDGAQAVSHFPVDVRALDCDFYAFSGHKLFGPTGIGALYGRRELLEAMPPYQTGGEMIEVVTFEKSTWNQLPYKFEPGTPNIAGVVGLGAAIRWLQGQARDALARHERALLSAAHEQAEAFPGLKIIGNAATKVSVLSFLLDGAHPADVGVLLDKQGVAVRTGHHCCMPLMDSLGIPGTVRASFSIYNTLDEVDVLFQALHKVRSFL</sequence>
<dbReference type="PROSITE" id="PS00595">
    <property type="entry name" value="AA_TRANSFER_CLASS_5"/>
    <property type="match status" value="1"/>
</dbReference>
<evidence type="ECO:0000313" key="11">
    <source>
        <dbReference type="Proteomes" id="UP001064106"/>
    </source>
</evidence>
<evidence type="ECO:0000313" key="10">
    <source>
        <dbReference type="EMBL" id="MCU5781358.1"/>
    </source>
</evidence>
<dbReference type="EMBL" id="ARXS01000002">
    <property type="protein sequence ID" value="MCU5781358.1"/>
    <property type="molecule type" value="Genomic_DNA"/>
</dbReference>
<dbReference type="PANTHER" id="PTHR43586">
    <property type="entry name" value="CYSTEINE DESULFURASE"/>
    <property type="match status" value="1"/>
</dbReference>
<dbReference type="Gene3D" id="3.40.640.10">
    <property type="entry name" value="Type I PLP-dependent aspartate aminotransferase-like (Major domain)"/>
    <property type="match status" value="1"/>
</dbReference>
<evidence type="ECO:0000256" key="7">
    <source>
        <dbReference type="RuleBase" id="RU004504"/>
    </source>
</evidence>
<dbReference type="Proteomes" id="UP001064106">
    <property type="component" value="Unassembled WGS sequence"/>
</dbReference>
<dbReference type="PIRSF" id="PIRSF005572">
    <property type="entry name" value="NifS"/>
    <property type="match status" value="1"/>
</dbReference>
<keyword evidence="4 8" id="KW-0808">Transferase</keyword>
<keyword evidence="5 8" id="KW-0663">Pyridoxal phosphate</keyword>
<dbReference type="InterPro" id="IPR010970">
    <property type="entry name" value="Cys_dSase_SufS"/>
</dbReference>
<protein>
    <recommendedName>
        <fullName evidence="8">Cysteine desulfurase</fullName>
        <ecNumber evidence="8">2.8.1.7</ecNumber>
    </recommendedName>
</protein>
<evidence type="ECO:0000256" key="6">
    <source>
        <dbReference type="ARBA" id="ARBA00050776"/>
    </source>
</evidence>
<keyword evidence="11" id="KW-1185">Reference proteome</keyword>
<dbReference type="InterPro" id="IPR015421">
    <property type="entry name" value="PyrdxlP-dep_Trfase_major"/>
</dbReference>
<evidence type="ECO:0000256" key="1">
    <source>
        <dbReference type="ARBA" id="ARBA00001933"/>
    </source>
</evidence>
<dbReference type="NCBIfam" id="TIGR01979">
    <property type="entry name" value="sufS"/>
    <property type="match status" value="1"/>
</dbReference>
<organism evidence="10 11">
    <name type="scientific">Alloalcanivorax balearicus MACL04</name>
    <dbReference type="NCBI Taxonomy" id="1177182"/>
    <lineage>
        <taxon>Bacteria</taxon>
        <taxon>Pseudomonadati</taxon>
        <taxon>Pseudomonadota</taxon>
        <taxon>Gammaproteobacteria</taxon>
        <taxon>Oceanospirillales</taxon>
        <taxon>Alcanivoracaceae</taxon>
        <taxon>Alloalcanivorax</taxon>
    </lineage>
</organism>
<dbReference type="RefSeq" id="WP_316252568.1">
    <property type="nucleotide sequence ID" value="NZ_ARXS01000002.1"/>
</dbReference>
<dbReference type="InterPro" id="IPR015424">
    <property type="entry name" value="PyrdxlP-dep_Trfase"/>
</dbReference>
<evidence type="ECO:0000256" key="8">
    <source>
        <dbReference type="RuleBase" id="RU004506"/>
    </source>
</evidence>
<evidence type="ECO:0000256" key="4">
    <source>
        <dbReference type="ARBA" id="ARBA00022679"/>
    </source>
</evidence>
<proteinExistence type="inferred from homology"/>
<dbReference type="InterPro" id="IPR016454">
    <property type="entry name" value="Cysteine_dSase"/>
</dbReference>
<dbReference type="Gene3D" id="3.90.1150.10">
    <property type="entry name" value="Aspartate Aminotransferase, domain 1"/>
    <property type="match status" value="1"/>
</dbReference>
<evidence type="ECO:0000256" key="2">
    <source>
        <dbReference type="ARBA" id="ARBA00002824"/>
    </source>
</evidence>
<name>A0ABT2QV23_9GAMM</name>
<dbReference type="PANTHER" id="PTHR43586:SF8">
    <property type="entry name" value="CYSTEINE DESULFURASE 1, CHLOROPLASTIC"/>
    <property type="match status" value="1"/>
</dbReference>
<comment type="catalytic activity">
    <reaction evidence="6 8">
        <text>(sulfur carrier)-H + L-cysteine = (sulfur carrier)-SH + L-alanine</text>
        <dbReference type="Rhea" id="RHEA:43892"/>
        <dbReference type="Rhea" id="RHEA-COMP:14737"/>
        <dbReference type="Rhea" id="RHEA-COMP:14739"/>
        <dbReference type="ChEBI" id="CHEBI:29917"/>
        <dbReference type="ChEBI" id="CHEBI:35235"/>
        <dbReference type="ChEBI" id="CHEBI:57972"/>
        <dbReference type="ChEBI" id="CHEBI:64428"/>
        <dbReference type="EC" id="2.8.1.7"/>
    </reaction>
</comment>
<comment type="function">
    <text evidence="2 8">Catalyzes the removal of elemental sulfur and selenium atoms from L-cysteine, L-cystine, L-selenocysteine, and L-selenocystine to produce L-alanine.</text>
</comment>
<dbReference type="CDD" id="cd06453">
    <property type="entry name" value="SufS_like"/>
    <property type="match status" value="1"/>
</dbReference>
<accession>A0ABT2QV23</accession>
<dbReference type="InterPro" id="IPR015422">
    <property type="entry name" value="PyrdxlP-dep_Trfase_small"/>
</dbReference>
<evidence type="ECO:0000256" key="3">
    <source>
        <dbReference type="ARBA" id="ARBA00010447"/>
    </source>
</evidence>
<evidence type="ECO:0000259" key="9">
    <source>
        <dbReference type="Pfam" id="PF00266"/>
    </source>
</evidence>
<gene>
    <name evidence="10" type="ORF">MA04_00658</name>
</gene>
<comment type="cofactor">
    <cofactor evidence="1 7">
        <name>pyridoxal 5'-phosphate</name>
        <dbReference type="ChEBI" id="CHEBI:597326"/>
    </cofactor>
</comment>
<dbReference type="InterPro" id="IPR000192">
    <property type="entry name" value="Aminotrans_V_dom"/>
</dbReference>
<dbReference type="InterPro" id="IPR020578">
    <property type="entry name" value="Aminotrans_V_PyrdxlP_BS"/>
</dbReference>
<reference evidence="10" key="1">
    <citation type="submission" date="2012-09" db="EMBL/GenBank/DDBJ databases">
        <title>Genome Sequence of alkane-degrading Bacterium Alcanivorax balearicus MACL04.</title>
        <authorList>
            <person name="Lai Q."/>
            <person name="Shao Z."/>
        </authorList>
    </citation>
    <scope>NUCLEOTIDE SEQUENCE</scope>
    <source>
        <strain evidence="10">MACL04</strain>
    </source>
</reference>
<dbReference type="EC" id="2.8.1.7" evidence="8"/>
<comment type="similarity">
    <text evidence="3 8">Belongs to the class-V pyridoxal-phosphate-dependent aminotransferase family. Csd subfamily.</text>
</comment>